<evidence type="ECO:0000256" key="11">
    <source>
        <dbReference type="ARBA" id="ARBA00031564"/>
    </source>
</evidence>
<dbReference type="GO" id="GO:0005737">
    <property type="term" value="C:cytoplasm"/>
    <property type="evidence" value="ECO:0007669"/>
    <property type="project" value="InterPro"/>
</dbReference>
<evidence type="ECO:0000256" key="10">
    <source>
        <dbReference type="ARBA" id="ARBA00030997"/>
    </source>
</evidence>
<keyword evidence="18" id="KW-1185">Reference proteome</keyword>
<evidence type="ECO:0000256" key="12">
    <source>
        <dbReference type="ARBA" id="ARBA00045966"/>
    </source>
</evidence>
<reference evidence="17" key="1">
    <citation type="submission" date="2022-01" db="EMBL/GenBank/DDBJ databases">
        <authorList>
            <person name="King R."/>
        </authorList>
    </citation>
    <scope>NUCLEOTIDE SEQUENCE</scope>
</reference>
<dbReference type="GO" id="GO:0006508">
    <property type="term" value="P:proteolysis"/>
    <property type="evidence" value="ECO:0007669"/>
    <property type="project" value="UniProtKB-KW"/>
</dbReference>
<name>A0A9P0HBR6_NEZVI</name>
<dbReference type="GO" id="GO:0030145">
    <property type="term" value="F:manganese ion binding"/>
    <property type="evidence" value="ECO:0007669"/>
    <property type="project" value="InterPro"/>
</dbReference>
<dbReference type="Gene3D" id="3.40.220.10">
    <property type="entry name" value="Leucine Aminopeptidase, subunit E, domain 1"/>
    <property type="match status" value="1"/>
</dbReference>
<dbReference type="Pfam" id="PF02789">
    <property type="entry name" value="Peptidase_M17_N"/>
    <property type="match status" value="1"/>
</dbReference>
<dbReference type="Pfam" id="PF00883">
    <property type="entry name" value="Peptidase_M17"/>
    <property type="match status" value="1"/>
</dbReference>
<dbReference type="GO" id="GO:0070006">
    <property type="term" value="F:metalloaminopeptidase activity"/>
    <property type="evidence" value="ECO:0007669"/>
    <property type="project" value="InterPro"/>
</dbReference>
<dbReference type="AlphaFoldDB" id="A0A9P0HBR6"/>
<comment type="catalytic activity">
    <reaction evidence="6">
        <text>an S-substituted L-cysteinylglycine + H2O = an S-substituted L-cysteine + glycine</text>
        <dbReference type="Rhea" id="RHEA:60444"/>
        <dbReference type="ChEBI" id="CHEBI:15377"/>
        <dbReference type="ChEBI" id="CHEBI:57305"/>
        <dbReference type="ChEBI" id="CHEBI:58717"/>
        <dbReference type="ChEBI" id="CHEBI:143103"/>
        <dbReference type="EC" id="3.4.13.23"/>
    </reaction>
    <physiologicalReaction direction="left-to-right" evidence="6">
        <dbReference type="Rhea" id="RHEA:60445"/>
    </physiologicalReaction>
</comment>
<keyword evidence="4" id="KW-0645">Protease</keyword>
<dbReference type="InterPro" id="IPR043472">
    <property type="entry name" value="Macro_dom-like"/>
</dbReference>
<protein>
    <recommendedName>
        <fullName evidence="2">Cytosol aminopeptidase</fullName>
        <ecNumber evidence="7">3.4.13.23</ecNumber>
    </recommendedName>
    <alternativeName>
        <fullName evidence="10">Cysteinylglycine-S-conjugate dipeptidase</fullName>
    </alternativeName>
    <alternativeName>
        <fullName evidence="11">Leucine aminopeptidase 3</fullName>
    </alternativeName>
    <alternativeName>
        <fullName evidence="9">Proline aminopeptidase</fullName>
    </alternativeName>
    <alternativeName>
        <fullName evidence="8">Prolyl aminopeptidase</fullName>
    </alternativeName>
</protein>
<keyword evidence="3" id="KW-0031">Aminopeptidase</keyword>
<dbReference type="PANTHER" id="PTHR11963">
    <property type="entry name" value="LEUCINE AMINOPEPTIDASE-RELATED"/>
    <property type="match status" value="1"/>
</dbReference>
<evidence type="ECO:0000256" key="1">
    <source>
        <dbReference type="ARBA" id="ARBA00009528"/>
    </source>
</evidence>
<evidence type="ECO:0000259" key="16">
    <source>
        <dbReference type="Pfam" id="PF02789"/>
    </source>
</evidence>
<evidence type="ECO:0000256" key="4">
    <source>
        <dbReference type="ARBA" id="ARBA00022670"/>
    </source>
</evidence>
<evidence type="ECO:0000256" key="2">
    <source>
        <dbReference type="ARBA" id="ARBA00014190"/>
    </source>
</evidence>
<evidence type="ECO:0000313" key="17">
    <source>
        <dbReference type="EMBL" id="CAH1399022.1"/>
    </source>
</evidence>
<proteinExistence type="inferred from homology"/>
<accession>A0A9P0HBR6</accession>
<sequence length="519" mass="56540">MLKKFYQPPSFHHRTFAAACGGNYENKGLVIGAYDGCNPGELRFTQAAKFYDEQESAGMLSHLLKGSHVVKLGNAQVFSNLRGDYYSVAVAGLGMEGVGIIEEEDIDQCKENIRIAAASGALALQETGINKIYIEMFTNSEAAAEGATLATWRYQDLKSTTPVHPNTILELFQSSDVDGWQRGTVKAECQNWARRLEESPGNLLTPKLFAQACIERLCPCGIQVEVHDRVWIESKNMFALLNLASGSCEEPLLLEVNYCGANPSDKPISLIGKGVTFDTGAVCLKQVKGMSKYRGDMSGAAVICAAIKSVAQLALPINIRAFIPLMENMMGGSTTRPGDVLVALNKKTVRLTNTGNEGRVLLVDPLFYSQVNQPCLIVTVASLTEQVNRGLGQGATAAFTTSDDVWRELKAAGMETGDRFWRLPFWNYYTRQVTEVPGVDVCNVGRNNEGETCLAAAFLLQFTPPGVDFLHMDIAGTGFLSDGILVPYLKKGLMSGRPTRSLVQFIYQIACPHTKGDDC</sequence>
<dbReference type="EC" id="3.4.13.23" evidence="7"/>
<keyword evidence="5" id="KW-0378">Hydrolase</keyword>
<dbReference type="InterPro" id="IPR011356">
    <property type="entry name" value="Leucine_aapep/pepB"/>
</dbReference>
<organism evidence="17 18">
    <name type="scientific">Nezara viridula</name>
    <name type="common">Southern green stink bug</name>
    <name type="synonym">Cimex viridulus</name>
    <dbReference type="NCBI Taxonomy" id="85310"/>
    <lineage>
        <taxon>Eukaryota</taxon>
        <taxon>Metazoa</taxon>
        <taxon>Ecdysozoa</taxon>
        <taxon>Arthropoda</taxon>
        <taxon>Hexapoda</taxon>
        <taxon>Insecta</taxon>
        <taxon>Pterygota</taxon>
        <taxon>Neoptera</taxon>
        <taxon>Paraneoptera</taxon>
        <taxon>Hemiptera</taxon>
        <taxon>Heteroptera</taxon>
        <taxon>Panheteroptera</taxon>
        <taxon>Pentatomomorpha</taxon>
        <taxon>Pentatomoidea</taxon>
        <taxon>Pentatomidae</taxon>
        <taxon>Pentatominae</taxon>
        <taxon>Nezara</taxon>
    </lineage>
</organism>
<comment type="catalytic activity">
    <reaction evidence="14">
        <text>L-cysteinylglycine + H2O = L-cysteine + glycine</text>
        <dbReference type="Rhea" id="RHEA:28783"/>
        <dbReference type="ChEBI" id="CHEBI:15377"/>
        <dbReference type="ChEBI" id="CHEBI:35235"/>
        <dbReference type="ChEBI" id="CHEBI:57305"/>
        <dbReference type="ChEBI" id="CHEBI:61694"/>
    </reaction>
    <physiologicalReaction direction="left-to-right" evidence="14">
        <dbReference type="Rhea" id="RHEA:28784"/>
    </physiologicalReaction>
</comment>
<dbReference type="InterPro" id="IPR008283">
    <property type="entry name" value="Peptidase_M17_N"/>
</dbReference>
<dbReference type="SUPFAM" id="SSF53187">
    <property type="entry name" value="Zn-dependent exopeptidases"/>
    <property type="match status" value="1"/>
</dbReference>
<evidence type="ECO:0000256" key="5">
    <source>
        <dbReference type="ARBA" id="ARBA00022801"/>
    </source>
</evidence>
<dbReference type="Proteomes" id="UP001152798">
    <property type="component" value="Chromosome 4"/>
</dbReference>
<dbReference type="PRINTS" id="PR00481">
    <property type="entry name" value="LAMNOPPTDASE"/>
</dbReference>
<dbReference type="PANTHER" id="PTHR11963:SF16">
    <property type="entry name" value="CYTOSOL AMINOPEPTIDASE"/>
    <property type="match status" value="1"/>
</dbReference>
<comment type="catalytic activity">
    <reaction evidence="13">
        <text>S-benzyl-L-cysteinylglycine + H2O = S-benzyl-L-cysteine + glycine</text>
        <dbReference type="Rhea" id="RHEA:62568"/>
        <dbReference type="ChEBI" id="CHEBI:15377"/>
        <dbReference type="ChEBI" id="CHEBI:57305"/>
        <dbReference type="ChEBI" id="CHEBI:145802"/>
        <dbReference type="ChEBI" id="CHEBI:145803"/>
    </reaction>
    <physiologicalReaction direction="left-to-right" evidence="13">
        <dbReference type="Rhea" id="RHEA:62569"/>
    </physiologicalReaction>
</comment>
<dbReference type="Gene3D" id="3.40.630.10">
    <property type="entry name" value="Zn peptidases"/>
    <property type="match status" value="1"/>
</dbReference>
<evidence type="ECO:0000256" key="6">
    <source>
        <dbReference type="ARBA" id="ARBA00023511"/>
    </source>
</evidence>
<evidence type="ECO:0000313" key="18">
    <source>
        <dbReference type="Proteomes" id="UP001152798"/>
    </source>
</evidence>
<evidence type="ECO:0000256" key="3">
    <source>
        <dbReference type="ARBA" id="ARBA00022438"/>
    </source>
</evidence>
<evidence type="ECO:0000256" key="13">
    <source>
        <dbReference type="ARBA" id="ARBA00047881"/>
    </source>
</evidence>
<evidence type="ECO:0000256" key="7">
    <source>
        <dbReference type="ARBA" id="ARBA00023625"/>
    </source>
</evidence>
<dbReference type="OrthoDB" id="412814at2759"/>
<dbReference type="InterPro" id="IPR000819">
    <property type="entry name" value="Peptidase_M17_C"/>
</dbReference>
<dbReference type="EMBL" id="OV725080">
    <property type="protein sequence ID" value="CAH1399022.1"/>
    <property type="molecule type" value="Genomic_DNA"/>
</dbReference>
<evidence type="ECO:0000259" key="15">
    <source>
        <dbReference type="Pfam" id="PF00883"/>
    </source>
</evidence>
<dbReference type="SUPFAM" id="SSF52949">
    <property type="entry name" value="Macro domain-like"/>
    <property type="match status" value="1"/>
</dbReference>
<comment type="function">
    <text evidence="12">Cytosolic metallopeptidase that catalyzes the removal of unsubstituted N-terminal hydrophobic amino acids from various peptides. The presence of Zn(2+) ions is essential for the peptidase activity, and the association with other cofactors can modulate the substrate spectificity of the enzyme. For instance, in the presence of Mn(2+), it displays a specific Cys-Gly hydrolyzing activity of Cys-Gly-S-conjugates. Involved in the metabolism of glutathione and in the degradation of glutathione S-conjugates, which may play a role in the control of the cell redox status.</text>
</comment>
<comment type="similarity">
    <text evidence="1">Belongs to the peptidase M17 family.</text>
</comment>
<evidence type="ECO:0000256" key="9">
    <source>
        <dbReference type="ARBA" id="ARBA00030930"/>
    </source>
</evidence>
<evidence type="ECO:0000256" key="14">
    <source>
        <dbReference type="ARBA" id="ARBA00049107"/>
    </source>
</evidence>
<gene>
    <name evidence="17" type="ORF">NEZAVI_LOCUS8562</name>
</gene>
<feature type="domain" description="Peptidase M17 leucyl aminopeptidase N-terminal" evidence="16">
    <location>
        <begin position="43"/>
        <end position="160"/>
    </location>
</feature>
<feature type="domain" description="Cytosol aminopeptidase" evidence="15">
    <location>
        <begin position="191"/>
        <end position="503"/>
    </location>
</feature>
<dbReference type="CDD" id="cd00433">
    <property type="entry name" value="Peptidase_M17"/>
    <property type="match status" value="1"/>
</dbReference>
<evidence type="ECO:0000256" key="8">
    <source>
        <dbReference type="ARBA" id="ARBA00029605"/>
    </source>
</evidence>